<accession>A0ABV1S3C6</accession>
<dbReference type="Proteomes" id="UP001467674">
    <property type="component" value="Unassembled WGS sequence"/>
</dbReference>
<dbReference type="PROSITE" id="PS50943">
    <property type="entry name" value="HTH_CROC1"/>
    <property type="match status" value="1"/>
</dbReference>
<dbReference type="SUPFAM" id="SSF47413">
    <property type="entry name" value="lambda repressor-like DNA-binding domains"/>
    <property type="match status" value="1"/>
</dbReference>
<protein>
    <submittedName>
        <fullName evidence="2">Helix-turn-helix transcriptional regulator</fullName>
    </submittedName>
</protein>
<name>A0ABV1S3C6_BACAB</name>
<dbReference type="SMART" id="SM00530">
    <property type="entry name" value="HTH_XRE"/>
    <property type="match status" value="1"/>
</dbReference>
<keyword evidence="3" id="KW-1185">Reference proteome</keyword>
<dbReference type="CDD" id="cd00093">
    <property type="entry name" value="HTH_XRE"/>
    <property type="match status" value="1"/>
</dbReference>
<dbReference type="Pfam" id="PF01381">
    <property type="entry name" value="HTH_3"/>
    <property type="match status" value="1"/>
</dbReference>
<feature type="domain" description="HTH cro/C1-type" evidence="1">
    <location>
        <begin position="7"/>
        <end position="60"/>
    </location>
</feature>
<reference evidence="2 3" key="1">
    <citation type="submission" date="2024-06" db="EMBL/GenBank/DDBJ databases">
        <title>Construction of an artificial bacterial consortium using nitrogen cycle bacteria from Cuatro Cienegas Basin and a mangrove forest.</title>
        <authorList>
            <person name="Aguilera-Najera D."/>
            <person name="Marquez-Cianci L."/>
            <person name="Martinez-Perez E."/>
            <person name="Rosas-Barrera M."/>
            <person name="Rodriguez-Cruz U.E."/>
            <person name="Tapia-Lopez R."/>
            <person name="Eguiarte L.E."/>
            <person name="Souza-Saldivar V."/>
        </authorList>
    </citation>
    <scope>NUCLEOTIDE SEQUENCE [LARGE SCALE GENOMIC DNA]</scope>
    <source>
        <strain evidence="2 3">S14-15</strain>
    </source>
</reference>
<dbReference type="InterPro" id="IPR001387">
    <property type="entry name" value="Cro/C1-type_HTH"/>
</dbReference>
<evidence type="ECO:0000313" key="2">
    <source>
        <dbReference type="EMBL" id="MER3121047.1"/>
    </source>
</evidence>
<dbReference type="RefSeq" id="WP_350385419.1">
    <property type="nucleotide sequence ID" value="NZ_JBEOME010000003.1"/>
</dbReference>
<proteinExistence type="predicted"/>
<organism evidence="2 3">
    <name type="scientific">Bacillus altitudinis</name>
    <dbReference type="NCBI Taxonomy" id="293387"/>
    <lineage>
        <taxon>Bacteria</taxon>
        <taxon>Bacillati</taxon>
        <taxon>Bacillota</taxon>
        <taxon>Bacilli</taxon>
        <taxon>Bacillales</taxon>
        <taxon>Bacillaceae</taxon>
        <taxon>Bacillus</taxon>
    </lineage>
</organism>
<gene>
    <name evidence="2" type="ORF">ABQG71_07555</name>
</gene>
<dbReference type="Gene3D" id="1.10.260.40">
    <property type="entry name" value="lambda repressor-like DNA-binding domains"/>
    <property type="match status" value="1"/>
</dbReference>
<comment type="caution">
    <text evidence="2">The sequence shown here is derived from an EMBL/GenBank/DDBJ whole genome shotgun (WGS) entry which is preliminary data.</text>
</comment>
<dbReference type="InterPro" id="IPR010982">
    <property type="entry name" value="Lambda_DNA-bd_dom_sf"/>
</dbReference>
<evidence type="ECO:0000259" key="1">
    <source>
        <dbReference type="PROSITE" id="PS50943"/>
    </source>
</evidence>
<dbReference type="EMBL" id="JBEOME010000003">
    <property type="protein sequence ID" value="MER3121047.1"/>
    <property type="molecule type" value="Genomic_DNA"/>
</dbReference>
<sequence>MKSNQWLKDFRASKSLKQYEVAREAGIDRSYYTKIENGQTPSVRVAKVLGNILDFEWTKFFNHNCDDTSQNK</sequence>
<evidence type="ECO:0000313" key="3">
    <source>
        <dbReference type="Proteomes" id="UP001467674"/>
    </source>
</evidence>